<comment type="caution">
    <text evidence="1">The sequence shown here is derived from an EMBL/GenBank/DDBJ whole genome shotgun (WGS) entry which is preliminary data.</text>
</comment>
<dbReference type="AlphaFoldDB" id="A0A9W8P0U4"/>
<dbReference type="EMBL" id="JANVFU010000006">
    <property type="protein sequence ID" value="KAJ3744743.1"/>
    <property type="molecule type" value="Genomic_DNA"/>
</dbReference>
<protein>
    <submittedName>
        <fullName evidence="1">Uncharacterized protein</fullName>
    </submittedName>
</protein>
<accession>A0A9W8P0U4</accession>
<sequence length="296" mass="33508">MSTLATLLSNWTEPGECTTVVHFHFPDEDPTPSISFHRTIPLPPFETLTARILFFQDCLQEMVSLSGMLRTLLRVTPSIPFVPPTWEQDGRFSVSHVPMFVLDVGASRYPTHALFTFSPDDPSRMSMYVVHSIILQMFCPALHASLPFSPTSSAIYTPTTLPRLIMVPAYPICIAYPEALGIFLPYFYVRDTRSLVCQCLPLLDWTSQDHDIFVDLDDESFLVSLGYYLALTVPYQTIVESTVKTYTLSISAWQLTVLDTKLWRVLQACYEILLNALAYTTAGRSLKRLDQEIETS</sequence>
<gene>
    <name evidence="1" type="ORF">DFH05DRAFT_1524362</name>
</gene>
<evidence type="ECO:0000313" key="2">
    <source>
        <dbReference type="Proteomes" id="UP001142393"/>
    </source>
</evidence>
<dbReference type="Proteomes" id="UP001142393">
    <property type="component" value="Unassembled WGS sequence"/>
</dbReference>
<proteinExistence type="predicted"/>
<keyword evidence="2" id="KW-1185">Reference proteome</keyword>
<organism evidence="1 2">
    <name type="scientific">Lentinula detonsa</name>
    <dbReference type="NCBI Taxonomy" id="2804962"/>
    <lineage>
        <taxon>Eukaryota</taxon>
        <taxon>Fungi</taxon>
        <taxon>Dikarya</taxon>
        <taxon>Basidiomycota</taxon>
        <taxon>Agaricomycotina</taxon>
        <taxon>Agaricomycetes</taxon>
        <taxon>Agaricomycetidae</taxon>
        <taxon>Agaricales</taxon>
        <taxon>Marasmiineae</taxon>
        <taxon>Omphalotaceae</taxon>
        <taxon>Lentinula</taxon>
    </lineage>
</organism>
<reference evidence="1 2" key="1">
    <citation type="journal article" date="2023" name="Proc. Natl. Acad. Sci. U.S.A.">
        <title>A global phylogenomic analysis of the shiitake genus Lentinula.</title>
        <authorList>
            <person name="Sierra-Patev S."/>
            <person name="Min B."/>
            <person name="Naranjo-Ortiz M."/>
            <person name="Looney B."/>
            <person name="Konkel Z."/>
            <person name="Slot J.C."/>
            <person name="Sakamoto Y."/>
            <person name="Steenwyk J.L."/>
            <person name="Rokas A."/>
            <person name="Carro J."/>
            <person name="Camarero S."/>
            <person name="Ferreira P."/>
            <person name="Molpeceres G."/>
            <person name="Ruiz-Duenas F.J."/>
            <person name="Serrano A."/>
            <person name="Henrissat B."/>
            <person name="Drula E."/>
            <person name="Hughes K.W."/>
            <person name="Mata J.L."/>
            <person name="Ishikawa N.K."/>
            <person name="Vargas-Isla R."/>
            <person name="Ushijima S."/>
            <person name="Smith C.A."/>
            <person name="Donoghue J."/>
            <person name="Ahrendt S."/>
            <person name="Andreopoulos W."/>
            <person name="He G."/>
            <person name="LaButti K."/>
            <person name="Lipzen A."/>
            <person name="Ng V."/>
            <person name="Riley R."/>
            <person name="Sandor L."/>
            <person name="Barry K."/>
            <person name="Martinez A.T."/>
            <person name="Xiao Y."/>
            <person name="Gibbons J.G."/>
            <person name="Terashima K."/>
            <person name="Grigoriev I.V."/>
            <person name="Hibbett D."/>
        </authorList>
    </citation>
    <scope>NUCLEOTIDE SEQUENCE [LARGE SCALE GENOMIC DNA]</scope>
    <source>
        <strain evidence="1 2">TFB7810</strain>
    </source>
</reference>
<name>A0A9W8P0U4_9AGAR</name>
<evidence type="ECO:0000313" key="1">
    <source>
        <dbReference type="EMBL" id="KAJ3744743.1"/>
    </source>
</evidence>